<proteinExistence type="predicted"/>
<comment type="caution">
    <text evidence="2">The sequence shown here is derived from an EMBL/GenBank/DDBJ whole genome shotgun (WGS) entry which is preliminary data.</text>
</comment>
<dbReference type="AlphaFoldDB" id="A0A2A9CX19"/>
<feature type="region of interest" description="Disordered" evidence="1">
    <location>
        <begin position="14"/>
        <end position="33"/>
    </location>
</feature>
<feature type="compositionally biased region" description="Low complexity" evidence="1">
    <location>
        <begin position="19"/>
        <end position="33"/>
    </location>
</feature>
<evidence type="ECO:0000256" key="1">
    <source>
        <dbReference type="SAM" id="MobiDB-lite"/>
    </source>
</evidence>
<dbReference type="SUPFAM" id="SSF63411">
    <property type="entry name" value="LuxS/MPP-like metallohydrolase"/>
    <property type="match status" value="1"/>
</dbReference>
<organism evidence="2 3">
    <name type="scientific">Serinibacter salmoneus</name>
    <dbReference type="NCBI Taxonomy" id="556530"/>
    <lineage>
        <taxon>Bacteria</taxon>
        <taxon>Bacillati</taxon>
        <taxon>Actinomycetota</taxon>
        <taxon>Actinomycetes</taxon>
        <taxon>Micrococcales</taxon>
        <taxon>Beutenbergiaceae</taxon>
        <taxon>Serinibacter</taxon>
    </lineage>
</organism>
<dbReference type="GO" id="GO:0046872">
    <property type="term" value="F:metal ion binding"/>
    <property type="evidence" value="ECO:0007669"/>
    <property type="project" value="InterPro"/>
</dbReference>
<protein>
    <submittedName>
        <fullName evidence="2">Uncharacterized protein</fullName>
    </submittedName>
</protein>
<evidence type="ECO:0000313" key="2">
    <source>
        <dbReference type="EMBL" id="PFG18555.1"/>
    </source>
</evidence>
<dbReference type="Gene3D" id="3.30.830.10">
    <property type="entry name" value="Metalloenzyme, LuxS/M16 peptidase-like"/>
    <property type="match status" value="1"/>
</dbReference>
<name>A0A2A9CX19_9MICO</name>
<sequence length="214" mass="22904">MELVSTCYTATAPADSRRGTAATRRGAAGGAPEAEARLLPEGTHLLALTQPRARRLRLTLTLPTGWRTVSAEDRALLRLLRLLIRQDSLTTCRSDRDRELTLGGMSLHVQTEADRTQFLLTAPAAPLQPAAELLLDVAFLPAMRQEQIDAQVHALRAAAPHAALPPSLGAEDLRAEHRRLFSAEHGLLVASGPGSASAMIHDLTAAVRAVLAAR</sequence>
<gene>
    <name evidence="2" type="ORF">ATL40_0095</name>
</gene>
<dbReference type="RefSeq" id="WP_098467813.1">
    <property type="nucleotide sequence ID" value="NZ_PDJD01000001.1"/>
</dbReference>
<evidence type="ECO:0000313" key="3">
    <source>
        <dbReference type="Proteomes" id="UP000224915"/>
    </source>
</evidence>
<dbReference type="InterPro" id="IPR011249">
    <property type="entry name" value="Metalloenz_LuxS/M16"/>
</dbReference>
<accession>A0A2A9CX19</accession>
<reference evidence="2 3" key="1">
    <citation type="submission" date="2017-10" db="EMBL/GenBank/DDBJ databases">
        <title>Sequencing the genomes of 1000 actinobacteria strains.</title>
        <authorList>
            <person name="Klenk H.-P."/>
        </authorList>
    </citation>
    <scope>NUCLEOTIDE SEQUENCE [LARGE SCALE GENOMIC DNA]</scope>
    <source>
        <strain evidence="2 3">DSM 21801</strain>
    </source>
</reference>
<dbReference type="EMBL" id="PDJD01000001">
    <property type="protein sequence ID" value="PFG18555.1"/>
    <property type="molecule type" value="Genomic_DNA"/>
</dbReference>
<dbReference type="Proteomes" id="UP000224915">
    <property type="component" value="Unassembled WGS sequence"/>
</dbReference>
<keyword evidence="3" id="KW-1185">Reference proteome</keyword>